<dbReference type="PRINTS" id="PR01100">
    <property type="entry name" value="SHIKIMTKNASE"/>
</dbReference>
<feature type="binding site" evidence="11">
    <location>
        <position position="35"/>
    </location>
    <ligand>
        <name>substrate</name>
    </ligand>
</feature>
<dbReference type="GO" id="GO:0008652">
    <property type="term" value="P:amino acid biosynthetic process"/>
    <property type="evidence" value="ECO:0007669"/>
    <property type="project" value="UniProtKB-KW"/>
</dbReference>
<name>A0A1H8CQE3_9FIRM</name>
<reference evidence="12 13" key="1">
    <citation type="submission" date="2016-10" db="EMBL/GenBank/DDBJ databases">
        <authorList>
            <person name="de Groot N.N."/>
        </authorList>
    </citation>
    <scope>NUCLEOTIDE SEQUENCE [LARGE SCALE GENOMIC DNA]</scope>
    <source>
        <strain evidence="12 13">CGMCC 1.5070</strain>
    </source>
</reference>
<keyword evidence="9 11" id="KW-0057">Aromatic amino acid biosynthesis</keyword>
<keyword evidence="4 11" id="KW-0028">Amino-acid biosynthesis</keyword>
<dbReference type="EC" id="2.7.1.71" evidence="3 11"/>
<keyword evidence="11" id="KW-0460">Magnesium</keyword>
<dbReference type="HAMAP" id="MF_00109">
    <property type="entry name" value="Shikimate_kinase"/>
    <property type="match status" value="1"/>
</dbReference>
<evidence type="ECO:0000256" key="11">
    <source>
        <dbReference type="HAMAP-Rule" id="MF_00109"/>
    </source>
</evidence>
<comment type="cofactor">
    <cofactor evidence="11">
        <name>Mg(2+)</name>
        <dbReference type="ChEBI" id="CHEBI:18420"/>
    </cofactor>
    <text evidence="11">Binds 1 Mg(2+) ion per subunit.</text>
</comment>
<comment type="function">
    <text evidence="11">Catalyzes the specific phosphorylation of the 3-hydroxyl group of shikimic acid using ATP as a cosubstrate.</text>
</comment>
<evidence type="ECO:0000256" key="6">
    <source>
        <dbReference type="ARBA" id="ARBA00022741"/>
    </source>
</evidence>
<evidence type="ECO:0000256" key="2">
    <source>
        <dbReference type="ARBA" id="ARBA00006997"/>
    </source>
</evidence>
<comment type="subunit">
    <text evidence="11">Monomer.</text>
</comment>
<dbReference type="GO" id="GO:0000287">
    <property type="term" value="F:magnesium ion binding"/>
    <property type="evidence" value="ECO:0007669"/>
    <property type="project" value="UniProtKB-UniRule"/>
</dbReference>
<dbReference type="STRING" id="474960.SAMN05216180_2278"/>
<protein>
    <recommendedName>
        <fullName evidence="3 11">Shikimate kinase</fullName>
        <shortName evidence="11">SK</shortName>
        <ecNumber evidence="3 11">2.7.1.71</ecNumber>
    </recommendedName>
</protein>
<keyword evidence="11" id="KW-0479">Metal-binding</keyword>
<sequence>MQRKNIILCGFMGCGKTTVGKELASRIFYDFVDMDERIEFVTGMSIPEIFAERGEEGFRELETKVLAELCRGEGQVLATGGGALMRERNVQLAQQSGTIVFVNSEFHLCYDRIKNSDRPIVQRCTRDELEELYNQRLPVYRNICNIEVFNQHTPKDAAKAIIHSLL</sequence>
<keyword evidence="7 11" id="KW-0418">Kinase</keyword>
<comment type="similarity">
    <text evidence="2 11">Belongs to the shikimate kinase family.</text>
</comment>
<dbReference type="PROSITE" id="PS01128">
    <property type="entry name" value="SHIKIMATE_KINASE"/>
    <property type="match status" value="1"/>
</dbReference>
<dbReference type="InterPro" id="IPR027417">
    <property type="entry name" value="P-loop_NTPase"/>
</dbReference>
<keyword evidence="13" id="KW-1185">Reference proteome</keyword>
<evidence type="ECO:0000256" key="4">
    <source>
        <dbReference type="ARBA" id="ARBA00022605"/>
    </source>
</evidence>
<keyword evidence="5 11" id="KW-0808">Transferase</keyword>
<comment type="catalytic activity">
    <reaction evidence="10 11">
        <text>shikimate + ATP = 3-phosphoshikimate + ADP + H(+)</text>
        <dbReference type="Rhea" id="RHEA:13121"/>
        <dbReference type="ChEBI" id="CHEBI:15378"/>
        <dbReference type="ChEBI" id="CHEBI:30616"/>
        <dbReference type="ChEBI" id="CHEBI:36208"/>
        <dbReference type="ChEBI" id="CHEBI:145989"/>
        <dbReference type="ChEBI" id="CHEBI:456216"/>
        <dbReference type="EC" id="2.7.1.71"/>
    </reaction>
</comment>
<evidence type="ECO:0000256" key="9">
    <source>
        <dbReference type="ARBA" id="ARBA00023141"/>
    </source>
</evidence>
<feature type="binding site" evidence="11">
    <location>
        <position position="136"/>
    </location>
    <ligand>
        <name>substrate</name>
    </ligand>
</feature>
<comment type="subcellular location">
    <subcellularLocation>
        <location evidence="11">Cytoplasm</location>
    </subcellularLocation>
</comment>
<evidence type="ECO:0000256" key="1">
    <source>
        <dbReference type="ARBA" id="ARBA00004842"/>
    </source>
</evidence>
<organism evidence="12 13">
    <name type="scientific">Hydrogenoanaerobacterium saccharovorans</name>
    <dbReference type="NCBI Taxonomy" id="474960"/>
    <lineage>
        <taxon>Bacteria</taxon>
        <taxon>Bacillati</taxon>
        <taxon>Bacillota</taxon>
        <taxon>Clostridia</taxon>
        <taxon>Eubacteriales</taxon>
        <taxon>Oscillospiraceae</taxon>
        <taxon>Hydrogenoanaerobacterium</taxon>
    </lineage>
</organism>
<dbReference type="PANTHER" id="PTHR21087:SF16">
    <property type="entry name" value="SHIKIMATE KINASE 1, CHLOROPLASTIC"/>
    <property type="match status" value="1"/>
</dbReference>
<feature type="binding site" evidence="11">
    <location>
        <begin position="13"/>
        <end position="18"/>
    </location>
    <ligand>
        <name>ATP</name>
        <dbReference type="ChEBI" id="CHEBI:30616"/>
    </ligand>
</feature>
<dbReference type="CDD" id="cd00464">
    <property type="entry name" value="SK"/>
    <property type="match status" value="1"/>
</dbReference>
<keyword evidence="8 11" id="KW-0067">ATP-binding</keyword>
<evidence type="ECO:0000256" key="10">
    <source>
        <dbReference type="ARBA" id="ARBA00048567"/>
    </source>
</evidence>
<dbReference type="InterPro" id="IPR023000">
    <property type="entry name" value="Shikimate_kinase_CS"/>
</dbReference>
<proteinExistence type="inferred from homology"/>
<dbReference type="UniPathway" id="UPA00053">
    <property type="reaction ID" value="UER00088"/>
</dbReference>
<evidence type="ECO:0000256" key="8">
    <source>
        <dbReference type="ARBA" id="ARBA00022840"/>
    </source>
</evidence>
<evidence type="ECO:0000313" key="12">
    <source>
        <dbReference type="EMBL" id="SEM97230.1"/>
    </source>
</evidence>
<keyword evidence="6 11" id="KW-0547">Nucleotide-binding</keyword>
<feature type="binding site" evidence="11">
    <location>
        <position position="81"/>
    </location>
    <ligand>
        <name>substrate</name>
    </ligand>
</feature>
<dbReference type="EMBL" id="FOCG01000002">
    <property type="protein sequence ID" value="SEM97230.1"/>
    <property type="molecule type" value="Genomic_DNA"/>
</dbReference>
<feature type="binding site" evidence="11">
    <location>
        <position position="17"/>
    </location>
    <ligand>
        <name>Mg(2+)</name>
        <dbReference type="ChEBI" id="CHEBI:18420"/>
    </ligand>
</feature>
<dbReference type="AlphaFoldDB" id="A0A1H8CQE3"/>
<evidence type="ECO:0000313" key="13">
    <source>
        <dbReference type="Proteomes" id="UP000199158"/>
    </source>
</evidence>
<accession>A0A1H8CQE3</accession>
<dbReference type="SUPFAM" id="SSF52540">
    <property type="entry name" value="P-loop containing nucleoside triphosphate hydrolases"/>
    <property type="match status" value="1"/>
</dbReference>
<dbReference type="InterPro" id="IPR000623">
    <property type="entry name" value="Shikimate_kinase/TSH1"/>
</dbReference>
<dbReference type="Gene3D" id="3.40.50.300">
    <property type="entry name" value="P-loop containing nucleotide triphosphate hydrolases"/>
    <property type="match status" value="1"/>
</dbReference>
<evidence type="ECO:0000256" key="7">
    <source>
        <dbReference type="ARBA" id="ARBA00022777"/>
    </source>
</evidence>
<evidence type="ECO:0000256" key="3">
    <source>
        <dbReference type="ARBA" id="ARBA00012154"/>
    </source>
</evidence>
<comment type="pathway">
    <text evidence="1 11">Metabolic intermediate biosynthesis; chorismate biosynthesis; chorismate from D-erythrose 4-phosphate and phosphoenolpyruvate: step 5/7.</text>
</comment>
<dbReference type="RefSeq" id="WP_092755165.1">
    <property type="nucleotide sequence ID" value="NZ_FOCG01000002.1"/>
</dbReference>
<gene>
    <name evidence="11" type="primary">aroK</name>
    <name evidence="12" type="ORF">SAMN05216180_2278</name>
</gene>
<dbReference type="PANTHER" id="PTHR21087">
    <property type="entry name" value="SHIKIMATE KINASE"/>
    <property type="match status" value="1"/>
</dbReference>
<comment type="caution">
    <text evidence="11">Lacks conserved residue(s) required for the propagation of feature annotation.</text>
</comment>
<dbReference type="GO" id="GO:0004765">
    <property type="term" value="F:shikimate kinase activity"/>
    <property type="evidence" value="ECO:0007669"/>
    <property type="project" value="UniProtKB-UniRule"/>
</dbReference>
<dbReference type="GO" id="GO:0005524">
    <property type="term" value="F:ATP binding"/>
    <property type="evidence" value="ECO:0007669"/>
    <property type="project" value="UniProtKB-UniRule"/>
</dbReference>
<dbReference type="GO" id="GO:0009423">
    <property type="term" value="P:chorismate biosynthetic process"/>
    <property type="evidence" value="ECO:0007669"/>
    <property type="project" value="UniProtKB-UniRule"/>
</dbReference>
<dbReference type="OrthoDB" id="9800332at2"/>
<feature type="binding site" evidence="11">
    <location>
        <position position="59"/>
    </location>
    <ligand>
        <name>substrate</name>
    </ligand>
</feature>
<dbReference type="InterPro" id="IPR031322">
    <property type="entry name" value="Shikimate/glucono_kinase"/>
</dbReference>
<dbReference type="Proteomes" id="UP000199158">
    <property type="component" value="Unassembled WGS sequence"/>
</dbReference>
<dbReference type="GO" id="GO:0009073">
    <property type="term" value="P:aromatic amino acid family biosynthetic process"/>
    <property type="evidence" value="ECO:0007669"/>
    <property type="project" value="UniProtKB-KW"/>
</dbReference>
<evidence type="ECO:0000256" key="5">
    <source>
        <dbReference type="ARBA" id="ARBA00022679"/>
    </source>
</evidence>
<dbReference type="GO" id="GO:0005829">
    <property type="term" value="C:cytosol"/>
    <property type="evidence" value="ECO:0007669"/>
    <property type="project" value="TreeGrafter"/>
</dbReference>
<dbReference type="Pfam" id="PF01202">
    <property type="entry name" value="SKI"/>
    <property type="match status" value="1"/>
</dbReference>
<feature type="binding site" evidence="11">
    <location>
        <position position="118"/>
    </location>
    <ligand>
        <name>ATP</name>
        <dbReference type="ChEBI" id="CHEBI:30616"/>
    </ligand>
</feature>
<keyword evidence="11" id="KW-0963">Cytoplasm</keyword>